<dbReference type="GO" id="GO:0003700">
    <property type="term" value="F:DNA-binding transcription factor activity"/>
    <property type="evidence" value="ECO:0007669"/>
    <property type="project" value="InterPro"/>
</dbReference>
<dbReference type="InterPro" id="IPR044818">
    <property type="entry name" value="ILR3-like"/>
</dbReference>
<evidence type="ECO:0000256" key="5">
    <source>
        <dbReference type="SAM" id="Coils"/>
    </source>
</evidence>
<organism evidence="7 8">
    <name type="scientific">Cephalotus follicularis</name>
    <name type="common">Albany pitcher plant</name>
    <dbReference type="NCBI Taxonomy" id="3775"/>
    <lineage>
        <taxon>Eukaryota</taxon>
        <taxon>Viridiplantae</taxon>
        <taxon>Streptophyta</taxon>
        <taxon>Embryophyta</taxon>
        <taxon>Tracheophyta</taxon>
        <taxon>Spermatophyta</taxon>
        <taxon>Magnoliopsida</taxon>
        <taxon>eudicotyledons</taxon>
        <taxon>Gunneridae</taxon>
        <taxon>Pentapetalae</taxon>
        <taxon>rosids</taxon>
        <taxon>fabids</taxon>
        <taxon>Oxalidales</taxon>
        <taxon>Cephalotaceae</taxon>
        <taxon>Cephalotus</taxon>
    </lineage>
</organism>
<evidence type="ECO:0000313" key="8">
    <source>
        <dbReference type="Proteomes" id="UP000187406"/>
    </source>
</evidence>
<protein>
    <submittedName>
        <fullName evidence="7">HLH domain-containing protein</fullName>
    </submittedName>
</protein>
<comment type="subcellular location">
    <subcellularLocation>
        <location evidence="1">Nucleus</location>
    </subcellularLocation>
</comment>
<sequence>MDRKMVSPDNNLNSVFDCGLIVDIPVPGGYLPALDPPGALWSCQTPLSVKFDDSFGNSDGFKEVGSPKILIFTCSIFGQYKYCWLRTGPCSASGSKACREKIRRHRLNDKFLELGSIVDPGRPLKMDKAIVLIDAIRMVTQLRDEAQGMKDINESLQEKINDLKAEKNELHDEKQRLKSEKENLEQQVKALSTQPGFLLHPSAMSAPFSSPGQFLGGKPLCS</sequence>
<keyword evidence="4" id="KW-0539">Nucleus</keyword>
<dbReference type="GO" id="GO:0046983">
    <property type="term" value="F:protein dimerization activity"/>
    <property type="evidence" value="ECO:0007669"/>
    <property type="project" value="InterPro"/>
</dbReference>
<feature type="domain" description="BHLH" evidence="6">
    <location>
        <begin position="91"/>
        <end position="142"/>
    </location>
</feature>
<dbReference type="Pfam" id="PF00010">
    <property type="entry name" value="HLH"/>
    <property type="match status" value="1"/>
</dbReference>
<evidence type="ECO:0000256" key="3">
    <source>
        <dbReference type="ARBA" id="ARBA00023163"/>
    </source>
</evidence>
<dbReference type="SUPFAM" id="SSF47459">
    <property type="entry name" value="HLH, helix-loop-helix DNA-binding domain"/>
    <property type="match status" value="1"/>
</dbReference>
<evidence type="ECO:0000313" key="7">
    <source>
        <dbReference type="EMBL" id="GAV71262.1"/>
    </source>
</evidence>
<dbReference type="SMART" id="SM00353">
    <property type="entry name" value="HLH"/>
    <property type="match status" value="1"/>
</dbReference>
<gene>
    <name evidence="7" type="ORF">CFOL_v3_14756</name>
</gene>
<dbReference type="InterPro" id="IPR036638">
    <property type="entry name" value="HLH_DNA-bd_sf"/>
</dbReference>
<dbReference type="GO" id="GO:0006879">
    <property type="term" value="P:intracellular iron ion homeostasis"/>
    <property type="evidence" value="ECO:0007669"/>
    <property type="project" value="InterPro"/>
</dbReference>
<dbReference type="GO" id="GO:0005634">
    <property type="term" value="C:nucleus"/>
    <property type="evidence" value="ECO:0007669"/>
    <property type="project" value="UniProtKB-SubCell"/>
</dbReference>
<keyword evidence="2" id="KW-0805">Transcription regulation</keyword>
<feature type="coiled-coil region" evidence="5">
    <location>
        <begin position="139"/>
        <end position="194"/>
    </location>
</feature>
<reference evidence="8" key="1">
    <citation type="submission" date="2016-04" db="EMBL/GenBank/DDBJ databases">
        <title>Cephalotus genome sequencing.</title>
        <authorList>
            <person name="Fukushima K."/>
            <person name="Hasebe M."/>
            <person name="Fang X."/>
        </authorList>
    </citation>
    <scope>NUCLEOTIDE SEQUENCE [LARGE SCALE GENOMIC DNA]</scope>
    <source>
        <strain evidence="8">cv. St1</strain>
    </source>
</reference>
<dbReference type="PROSITE" id="PS50888">
    <property type="entry name" value="BHLH"/>
    <property type="match status" value="1"/>
</dbReference>
<dbReference type="OrthoDB" id="515493at2759"/>
<dbReference type="STRING" id="3775.A0A1Q3BTQ9"/>
<evidence type="ECO:0000256" key="4">
    <source>
        <dbReference type="ARBA" id="ARBA00023242"/>
    </source>
</evidence>
<dbReference type="Proteomes" id="UP000187406">
    <property type="component" value="Unassembled WGS sequence"/>
</dbReference>
<dbReference type="PANTHER" id="PTHR46133">
    <property type="entry name" value="BHLH TRANSCRIPTION FACTOR"/>
    <property type="match status" value="1"/>
</dbReference>
<dbReference type="EMBL" id="BDDD01000900">
    <property type="protein sequence ID" value="GAV71262.1"/>
    <property type="molecule type" value="Genomic_DNA"/>
</dbReference>
<evidence type="ECO:0000256" key="2">
    <source>
        <dbReference type="ARBA" id="ARBA00023015"/>
    </source>
</evidence>
<evidence type="ECO:0000259" key="6">
    <source>
        <dbReference type="PROSITE" id="PS50888"/>
    </source>
</evidence>
<keyword evidence="8" id="KW-1185">Reference proteome</keyword>
<keyword evidence="3" id="KW-0804">Transcription</keyword>
<dbReference type="CDD" id="cd11446">
    <property type="entry name" value="bHLH_AtILR3_like"/>
    <property type="match status" value="1"/>
</dbReference>
<accession>A0A1Q3BTQ9</accession>
<dbReference type="InterPro" id="IPR011598">
    <property type="entry name" value="bHLH_dom"/>
</dbReference>
<dbReference type="Gene3D" id="4.10.280.10">
    <property type="entry name" value="Helix-loop-helix DNA-binding domain"/>
    <property type="match status" value="1"/>
</dbReference>
<evidence type="ECO:0000256" key="1">
    <source>
        <dbReference type="ARBA" id="ARBA00004123"/>
    </source>
</evidence>
<name>A0A1Q3BTQ9_CEPFO</name>
<dbReference type="PANTHER" id="PTHR46133:SF23">
    <property type="entry name" value="TRANSCRIPTION FACTOR ILR3-LIKE"/>
    <property type="match status" value="1"/>
</dbReference>
<keyword evidence="5" id="KW-0175">Coiled coil</keyword>
<dbReference type="AlphaFoldDB" id="A0A1Q3BTQ9"/>
<dbReference type="InParanoid" id="A0A1Q3BTQ9"/>
<proteinExistence type="predicted"/>
<comment type="caution">
    <text evidence="7">The sequence shown here is derived from an EMBL/GenBank/DDBJ whole genome shotgun (WGS) entry which is preliminary data.</text>
</comment>